<dbReference type="InterPro" id="IPR029024">
    <property type="entry name" value="TerB-like"/>
</dbReference>
<evidence type="ECO:0000256" key="1">
    <source>
        <dbReference type="ARBA" id="ARBA00022475"/>
    </source>
</evidence>
<dbReference type="AlphaFoldDB" id="A0A0D0HQU2"/>
<dbReference type="Pfam" id="PF00226">
    <property type="entry name" value="DnaJ"/>
    <property type="match status" value="1"/>
</dbReference>
<dbReference type="InterPro" id="IPR036869">
    <property type="entry name" value="J_dom_sf"/>
</dbReference>
<evidence type="ECO:0000256" key="5">
    <source>
        <dbReference type="ARBA" id="ARBA00023136"/>
    </source>
</evidence>
<dbReference type="InterPro" id="IPR007791">
    <property type="entry name" value="DjlA_N"/>
</dbReference>
<keyword evidence="6 7" id="KW-0143">Chaperone</keyword>
<dbReference type="PROSITE" id="PS50076">
    <property type="entry name" value="DNAJ_2"/>
    <property type="match status" value="1"/>
</dbReference>
<reference evidence="10 11" key="1">
    <citation type="submission" date="2014-05" db="EMBL/GenBank/DDBJ databases">
        <title>Methylome analysis of the phasevarions of Haemophilus influenzae.</title>
        <authorList>
            <person name="Atack J.M."/>
            <person name="Fox K.L."/>
            <person name="Power P.M."/>
            <person name="Clark T."/>
            <person name="Jurcisek J."/>
            <person name="Korlach J."/>
            <person name="Bakaletz L.O."/>
            <person name="Jennings M.P."/>
        </authorList>
    </citation>
    <scope>NUCLEOTIDE SEQUENCE [LARGE SCALE GENOMIC DNA]</scope>
    <source>
        <strain evidence="10 11">1209</strain>
    </source>
</reference>
<dbReference type="Pfam" id="PF05099">
    <property type="entry name" value="TerB"/>
    <property type="match status" value="1"/>
</dbReference>
<dbReference type="NCBIfam" id="NF006948">
    <property type="entry name" value="PRK09430.1"/>
    <property type="match status" value="1"/>
</dbReference>
<dbReference type="Gene3D" id="1.10.3680.10">
    <property type="entry name" value="TerB-like"/>
    <property type="match status" value="1"/>
</dbReference>
<evidence type="ECO:0000313" key="11">
    <source>
        <dbReference type="Proteomes" id="UP000050700"/>
    </source>
</evidence>
<dbReference type="PANTHER" id="PTHR24074">
    <property type="entry name" value="CO-CHAPERONE PROTEIN DJLA"/>
    <property type="match status" value="1"/>
</dbReference>
<gene>
    <name evidence="7 10" type="primary">djlA</name>
    <name evidence="10" type="ORF">NTHI1209_02036</name>
</gene>
<dbReference type="Gene3D" id="1.10.287.110">
    <property type="entry name" value="DnaJ domain"/>
    <property type="match status" value="1"/>
</dbReference>
<dbReference type="InterPro" id="IPR023749">
    <property type="entry name" value="DjlA"/>
</dbReference>
<dbReference type="HAMAP" id="MF_01153">
    <property type="entry name" value="DjlA"/>
    <property type="match status" value="1"/>
</dbReference>
<dbReference type="GO" id="GO:0051087">
    <property type="term" value="F:protein-folding chaperone binding"/>
    <property type="evidence" value="ECO:0007669"/>
    <property type="project" value="InterPro"/>
</dbReference>
<dbReference type="FunFam" id="1.10.287.110:FF:000011">
    <property type="entry name" value="Co-chaperone protein DjlA"/>
    <property type="match status" value="1"/>
</dbReference>
<proteinExistence type="inferred from homology"/>
<dbReference type="InterPro" id="IPR001623">
    <property type="entry name" value="DnaJ_domain"/>
</dbReference>
<keyword evidence="5 7" id="KW-0472">Membrane</keyword>
<comment type="caution">
    <text evidence="10">The sequence shown here is derived from an EMBL/GenBank/DDBJ whole genome shotgun (WGS) entry which is preliminary data.</text>
</comment>
<dbReference type="GO" id="GO:0005886">
    <property type="term" value="C:plasma membrane"/>
    <property type="evidence" value="ECO:0007669"/>
    <property type="project" value="UniProtKB-SubCell"/>
</dbReference>
<sequence length="288" mass="32622">MEFIGKIIGVFLGWKVGGFFGAIAGLILGSIADKKLYELGSVSSSFFKKKTTRQDLFMQTTFAVLGHLSKSKGRVTEEDIQLANQLMIQLKLDDAGRKLAQDAFRRGKESDFPIRQVIREFRIGCGQRADLLRMFLQVQVQAAFADSELHENEKEVLYVIAEELGLSRMQFEQMIAMEMAARAFTQGGFYQQYQQDAYQGGYQYQQQNSGGYQHASGPTLNDAYKVLGVTESDEQNTVKRAYRRLMNEHHPDKLVAKGLPPEMMEMAKEKTQQIQAAYDLICQAKGWK</sequence>
<dbReference type="SMART" id="SM00271">
    <property type="entry name" value="DnaJ"/>
    <property type="match status" value="1"/>
</dbReference>
<dbReference type="CDD" id="cd06257">
    <property type="entry name" value="DnaJ"/>
    <property type="match status" value="1"/>
</dbReference>
<dbReference type="CDD" id="cd07316">
    <property type="entry name" value="terB_like_DjlA"/>
    <property type="match status" value="1"/>
</dbReference>
<keyword evidence="2 7" id="KW-0997">Cell inner membrane</keyword>
<name>A0A0D0HQU2_HAEIF</name>
<dbReference type="RefSeq" id="WP_005663927.1">
    <property type="nucleotide sequence ID" value="NZ_CP089168.1"/>
</dbReference>
<evidence type="ECO:0000256" key="8">
    <source>
        <dbReference type="SAM" id="Phobius"/>
    </source>
</evidence>
<comment type="domain">
    <text evidence="7">The transmembrane domain is a dimerization domain.</text>
</comment>
<keyword evidence="4 7" id="KW-1133">Transmembrane helix</keyword>
<evidence type="ECO:0000256" key="3">
    <source>
        <dbReference type="ARBA" id="ARBA00022692"/>
    </source>
</evidence>
<dbReference type="SUPFAM" id="SSF46565">
    <property type="entry name" value="Chaperone J-domain"/>
    <property type="match status" value="1"/>
</dbReference>
<comment type="subcellular location">
    <subcellularLocation>
        <location evidence="7">Cell inner membrane</location>
        <topology evidence="7">Single-pass type III membrane protein</topology>
    </subcellularLocation>
</comment>
<evidence type="ECO:0000256" key="7">
    <source>
        <dbReference type="HAMAP-Rule" id="MF_01153"/>
    </source>
</evidence>
<protein>
    <recommendedName>
        <fullName evidence="7">Co-chaperone protein DjlA</fullName>
    </recommendedName>
</protein>
<feature type="transmembrane region" description="Helical" evidence="8">
    <location>
        <begin position="12"/>
        <end position="32"/>
    </location>
</feature>
<evidence type="ECO:0000256" key="2">
    <source>
        <dbReference type="ARBA" id="ARBA00022519"/>
    </source>
</evidence>
<comment type="function">
    <text evidence="7">Regulatory DnaK co-chaperone. Direct interaction between DnaK and DjlA is needed for the induction of the wcaABCDE operon, involved in the synthesis of a colanic acid polysaccharide capsule, possibly through activation of the RcsB/RcsC phosphotransfer signaling pathway. The colanic acid capsule may help the bacterium survive conditions outside the host.</text>
</comment>
<feature type="topological domain" description="Cytoplasmic" evidence="7">
    <location>
        <begin position="31"/>
        <end position="288"/>
    </location>
</feature>
<dbReference type="InterPro" id="IPR050817">
    <property type="entry name" value="DjlA_DnaK_co-chaperone"/>
</dbReference>
<feature type="topological domain" description="Periplasmic" evidence="7">
    <location>
        <begin position="1"/>
        <end position="6"/>
    </location>
</feature>
<evidence type="ECO:0000256" key="4">
    <source>
        <dbReference type="ARBA" id="ARBA00022989"/>
    </source>
</evidence>
<evidence type="ECO:0000313" key="10">
    <source>
        <dbReference type="EMBL" id="KIS36387.1"/>
    </source>
</evidence>
<comment type="subunit">
    <text evidence="7">Homodimer.</text>
</comment>
<dbReference type="PATRIC" id="fig|727.564.peg.1224"/>
<accession>A0A0D0HQU2</accession>
<keyword evidence="3 7" id="KW-0812">Transmembrane</keyword>
<evidence type="ECO:0000256" key="6">
    <source>
        <dbReference type="ARBA" id="ARBA00023186"/>
    </source>
</evidence>
<organism evidence="10 11">
    <name type="scientific">Haemophilus influenzae</name>
    <dbReference type="NCBI Taxonomy" id="727"/>
    <lineage>
        <taxon>Bacteria</taxon>
        <taxon>Pseudomonadati</taxon>
        <taxon>Pseudomonadota</taxon>
        <taxon>Gammaproteobacteria</taxon>
        <taxon>Pasteurellales</taxon>
        <taxon>Pasteurellaceae</taxon>
        <taxon>Haemophilus</taxon>
    </lineage>
</organism>
<keyword evidence="1 7" id="KW-1003">Cell membrane</keyword>
<dbReference type="Proteomes" id="UP000050700">
    <property type="component" value="Unassembled WGS sequence"/>
</dbReference>
<feature type="domain" description="J" evidence="9">
    <location>
        <begin position="222"/>
        <end position="288"/>
    </location>
</feature>
<dbReference type="PRINTS" id="PR00625">
    <property type="entry name" value="JDOMAIN"/>
</dbReference>
<evidence type="ECO:0000259" key="9">
    <source>
        <dbReference type="PROSITE" id="PS50076"/>
    </source>
</evidence>
<dbReference type="EMBL" id="JMQP01000002">
    <property type="protein sequence ID" value="KIS36387.1"/>
    <property type="molecule type" value="Genomic_DNA"/>
</dbReference>